<dbReference type="EMBL" id="BBSC01000004">
    <property type="protein sequence ID" value="GAM75575.1"/>
    <property type="molecule type" value="Genomic_DNA"/>
</dbReference>
<feature type="transmembrane region" description="Helical" evidence="6">
    <location>
        <begin position="148"/>
        <end position="169"/>
    </location>
</feature>
<feature type="transmembrane region" description="Helical" evidence="6">
    <location>
        <begin position="117"/>
        <end position="141"/>
    </location>
</feature>
<name>A0A0B8Q7D7_9VIBR</name>
<proteinExistence type="predicted"/>
<keyword evidence="3 6" id="KW-0812">Transmembrane</keyword>
<dbReference type="PANTHER" id="PTHR30086:SF16">
    <property type="entry name" value="AMINO ACID EFFLUX PERMEASE RHTB FAMILY"/>
    <property type="match status" value="1"/>
</dbReference>
<evidence type="ECO:0000256" key="5">
    <source>
        <dbReference type="ARBA" id="ARBA00023136"/>
    </source>
</evidence>
<keyword evidence="5 6" id="KW-0472">Membrane</keyword>
<comment type="subcellular location">
    <subcellularLocation>
        <location evidence="1">Cell membrane</location>
        <topology evidence="1">Multi-pass membrane protein</topology>
    </subcellularLocation>
</comment>
<evidence type="ECO:0000256" key="2">
    <source>
        <dbReference type="ARBA" id="ARBA00022475"/>
    </source>
</evidence>
<dbReference type="Pfam" id="PF01810">
    <property type="entry name" value="LysE"/>
    <property type="match status" value="1"/>
</dbReference>
<feature type="transmembrane region" description="Helical" evidence="6">
    <location>
        <begin position="70"/>
        <end position="88"/>
    </location>
</feature>
<evidence type="ECO:0000256" key="1">
    <source>
        <dbReference type="ARBA" id="ARBA00004651"/>
    </source>
</evidence>
<keyword evidence="4 6" id="KW-1133">Transmembrane helix</keyword>
<accession>A0A0B8Q7D7</accession>
<evidence type="ECO:0000256" key="4">
    <source>
        <dbReference type="ARBA" id="ARBA00022989"/>
    </source>
</evidence>
<comment type="caution">
    <text evidence="7">The sequence shown here is derived from an EMBL/GenBank/DDBJ whole genome shotgun (WGS) entry which is preliminary data.</text>
</comment>
<gene>
    <name evidence="7" type="ORF">JCM19241_3487</name>
</gene>
<feature type="transmembrane region" description="Helical" evidence="6">
    <location>
        <begin position="184"/>
        <end position="202"/>
    </location>
</feature>
<sequence length="210" mass="22400">MTLDVWLSLFVICLLGAMSPGPSLAMVTKHTLAGGRGNGLATSWAHALGIGFYAFITVTGLAVLLHKSEFLFVMISLAGAAYLGYLGWKSLNSRGGIAEKLKTGEAVGPLTAAKEGLMISLLSPKIALFFIALFSQFVAVGESVSAKMVVVATPLLVDGIWYSIITFLLSSPILLERLRARGKLIDQISGVVLILLAVRVVWQNVDYFQG</sequence>
<reference evidence="7 8" key="1">
    <citation type="submission" date="2015-01" db="EMBL/GenBank/DDBJ databases">
        <title>Vibrio sp. C94 JCM 19241 whole genome shotgun sequence.</title>
        <authorList>
            <person name="Sawabe T."/>
            <person name="Meirelles P."/>
            <person name="Feng G."/>
            <person name="Sayaka M."/>
            <person name="Hattori M."/>
            <person name="Ohkuma M."/>
        </authorList>
    </citation>
    <scope>NUCLEOTIDE SEQUENCE [LARGE SCALE GENOMIC DNA]</scope>
    <source>
        <strain evidence="8">JCM 19241</strain>
    </source>
</reference>
<reference evidence="7 8" key="2">
    <citation type="submission" date="2015-01" db="EMBL/GenBank/DDBJ databases">
        <authorList>
            <consortium name="NBRP consortium"/>
            <person name="Sawabe T."/>
            <person name="Meirelles P."/>
            <person name="Feng G."/>
            <person name="Sayaka M."/>
            <person name="Hattori M."/>
            <person name="Ohkuma M."/>
        </authorList>
    </citation>
    <scope>NUCLEOTIDE SEQUENCE [LARGE SCALE GENOMIC DNA]</scope>
    <source>
        <strain evidence="8">JCM 19241</strain>
    </source>
</reference>
<feature type="transmembrane region" description="Helical" evidence="6">
    <location>
        <begin position="41"/>
        <end position="63"/>
    </location>
</feature>
<evidence type="ECO:0000313" key="8">
    <source>
        <dbReference type="Proteomes" id="UP000031666"/>
    </source>
</evidence>
<dbReference type="STRING" id="1481914.JCM19241_3487"/>
<dbReference type="InterPro" id="IPR001123">
    <property type="entry name" value="LeuE-type"/>
</dbReference>
<dbReference type="AlphaFoldDB" id="A0A0B8Q7D7"/>
<dbReference type="PANTHER" id="PTHR30086">
    <property type="entry name" value="ARGININE EXPORTER PROTEIN ARGO"/>
    <property type="match status" value="1"/>
</dbReference>
<protein>
    <submittedName>
        <fullName evidence="7">Putative threonine efflux protein</fullName>
    </submittedName>
</protein>
<dbReference type="Proteomes" id="UP000031666">
    <property type="component" value="Unassembled WGS sequence"/>
</dbReference>
<keyword evidence="2" id="KW-1003">Cell membrane</keyword>
<dbReference type="GO" id="GO:0005886">
    <property type="term" value="C:plasma membrane"/>
    <property type="evidence" value="ECO:0007669"/>
    <property type="project" value="UniProtKB-SubCell"/>
</dbReference>
<organism evidence="7 8">
    <name type="scientific">Vibrio ishigakensis</name>
    <dbReference type="NCBI Taxonomy" id="1481914"/>
    <lineage>
        <taxon>Bacteria</taxon>
        <taxon>Pseudomonadati</taxon>
        <taxon>Pseudomonadota</taxon>
        <taxon>Gammaproteobacteria</taxon>
        <taxon>Vibrionales</taxon>
        <taxon>Vibrionaceae</taxon>
        <taxon>Vibrio</taxon>
    </lineage>
</organism>
<dbReference type="GO" id="GO:0015171">
    <property type="term" value="F:amino acid transmembrane transporter activity"/>
    <property type="evidence" value="ECO:0007669"/>
    <property type="project" value="TreeGrafter"/>
</dbReference>
<evidence type="ECO:0000256" key="6">
    <source>
        <dbReference type="SAM" id="Phobius"/>
    </source>
</evidence>
<evidence type="ECO:0000313" key="7">
    <source>
        <dbReference type="EMBL" id="GAM75575.1"/>
    </source>
</evidence>
<evidence type="ECO:0000256" key="3">
    <source>
        <dbReference type="ARBA" id="ARBA00022692"/>
    </source>
</evidence>